<dbReference type="RefSeq" id="XP_066921859.1">
    <property type="nucleotide sequence ID" value="XM_067065758.1"/>
</dbReference>
<dbReference type="PROSITE" id="PS01180">
    <property type="entry name" value="CUB"/>
    <property type="match status" value="2"/>
</dbReference>
<feature type="compositionally biased region" description="Polar residues" evidence="4">
    <location>
        <begin position="422"/>
        <end position="440"/>
    </location>
</feature>
<evidence type="ECO:0000256" key="4">
    <source>
        <dbReference type="SAM" id="MobiDB-lite"/>
    </source>
</evidence>
<evidence type="ECO:0000256" key="3">
    <source>
        <dbReference type="PROSITE-ProRule" id="PRU00059"/>
    </source>
</evidence>
<dbReference type="Pfam" id="PF00431">
    <property type="entry name" value="CUB"/>
    <property type="match status" value="1"/>
</dbReference>
<dbReference type="SUPFAM" id="SSF49854">
    <property type="entry name" value="Spermadhesin, CUB domain"/>
    <property type="match status" value="2"/>
</dbReference>
<evidence type="ECO:0000313" key="8">
    <source>
        <dbReference type="EnsemblMetazoa" id="CLYHEMP021882.1"/>
    </source>
</evidence>
<dbReference type="InterPro" id="IPR035914">
    <property type="entry name" value="Sperma_CUB_dom_sf"/>
</dbReference>
<feature type="region of interest" description="Disordered" evidence="4">
    <location>
        <begin position="380"/>
        <end position="440"/>
    </location>
</feature>
<reference evidence="8" key="1">
    <citation type="submission" date="2021-01" db="UniProtKB">
        <authorList>
            <consortium name="EnsemblMetazoa"/>
        </authorList>
    </citation>
    <scope>IDENTIFICATION</scope>
</reference>
<evidence type="ECO:0000256" key="5">
    <source>
        <dbReference type="SAM" id="Phobius"/>
    </source>
</evidence>
<dbReference type="Gene3D" id="2.60.120.290">
    <property type="entry name" value="Spermadhesin, CUB domain"/>
    <property type="match status" value="2"/>
</dbReference>
<dbReference type="Proteomes" id="UP000594262">
    <property type="component" value="Unplaced"/>
</dbReference>
<proteinExistence type="predicted"/>
<keyword evidence="6" id="KW-0732">Signal</keyword>
<dbReference type="AlphaFoldDB" id="A0A7M5XE72"/>
<feature type="domain" description="CUB" evidence="7">
    <location>
        <begin position="16"/>
        <end position="141"/>
    </location>
</feature>
<dbReference type="CDD" id="cd00041">
    <property type="entry name" value="CUB"/>
    <property type="match status" value="1"/>
</dbReference>
<organism evidence="8 9">
    <name type="scientific">Clytia hemisphaerica</name>
    <dbReference type="NCBI Taxonomy" id="252671"/>
    <lineage>
        <taxon>Eukaryota</taxon>
        <taxon>Metazoa</taxon>
        <taxon>Cnidaria</taxon>
        <taxon>Hydrozoa</taxon>
        <taxon>Hydroidolina</taxon>
        <taxon>Leptothecata</taxon>
        <taxon>Obeliida</taxon>
        <taxon>Clytiidae</taxon>
        <taxon>Clytia</taxon>
    </lineage>
</organism>
<feature type="signal peptide" evidence="6">
    <location>
        <begin position="1"/>
        <end position="22"/>
    </location>
</feature>
<sequence length="440" mass="50379">MQNLRSCLFVFLAFCCGVCMNSKPNLRYTSSSGEITARRRSWDGVYSQMDEWHTIEPTNKGKVFTILKWKKFNIKDTLPYCRVVFVNVYVGCGSSSHFVGGFCGRTPFPIYSPDGCIKINYQDKSSRHSYFSGFEAVYETYPVENSHFSSCYPKSTKITQRAGLIGSPNWPHSYNRVKDFRNTNQCTWEIYVPGAKNIAVYVIDLNLAKDYNVVDNSCPNRKYDYFSIHYKKKTAYDLESKTSYYCDKTQGYNLDTQSNSLKLRFNRNSRNFYPQRTRFLIGYIAYGDQPIAEKKESDRTSIILSIIISAVIIFVILILAWKFCNCSNRCKPFGGSDCPAEVAAEERHNLRNGPYMLESSFPNNNEIPRIEETRLPDQEILNDPSLSDLPPPTYAQGLRMPSPATSMNRLNSTDVEDGDQNKLPSYQDVISNSNSRLHLT</sequence>
<dbReference type="GeneID" id="136809240"/>
<evidence type="ECO:0000256" key="6">
    <source>
        <dbReference type="SAM" id="SignalP"/>
    </source>
</evidence>
<keyword evidence="2" id="KW-1015">Disulfide bond</keyword>
<name>A0A7M5XE72_9CNID</name>
<evidence type="ECO:0000256" key="2">
    <source>
        <dbReference type="ARBA" id="ARBA00023157"/>
    </source>
</evidence>
<evidence type="ECO:0000256" key="1">
    <source>
        <dbReference type="ARBA" id="ARBA00022737"/>
    </source>
</evidence>
<dbReference type="EnsemblMetazoa" id="CLYHEMT021882.1">
    <property type="protein sequence ID" value="CLYHEMP021882.1"/>
    <property type="gene ID" value="CLYHEMG021882"/>
</dbReference>
<keyword evidence="1" id="KW-0677">Repeat</keyword>
<accession>A0A7M5XE72</accession>
<dbReference type="InterPro" id="IPR000859">
    <property type="entry name" value="CUB_dom"/>
</dbReference>
<protein>
    <recommendedName>
        <fullName evidence="7">CUB domain-containing protein</fullName>
    </recommendedName>
</protein>
<evidence type="ECO:0000259" key="7">
    <source>
        <dbReference type="PROSITE" id="PS01180"/>
    </source>
</evidence>
<keyword evidence="9" id="KW-1185">Reference proteome</keyword>
<feature type="transmembrane region" description="Helical" evidence="5">
    <location>
        <begin position="302"/>
        <end position="321"/>
    </location>
</feature>
<comment type="caution">
    <text evidence="3">Lacks conserved residue(s) required for the propagation of feature annotation.</text>
</comment>
<feature type="compositionally biased region" description="Polar residues" evidence="4">
    <location>
        <begin position="403"/>
        <end position="413"/>
    </location>
</feature>
<keyword evidence="5" id="KW-0472">Membrane</keyword>
<dbReference type="SMART" id="SM00042">
    <property type="entry name" value="CUB"/>
    <property type="match status" value="1"/>
</dbReference>
<keyword evidence="5" id="KW-1133">Transmembrane helix</keyword>
<keyword evidence="5" id="KW-0812">Transmembrane</keyword>
<dbReference type="PANTHER" id="PTHR24251">
    <property type="entry name" value="OVOCHYMASE-RELATED"/>
    <property type="match status" value="1"/>
</dbReference>
<feature type="chain" id="PRO_5029646767" description="CUB domain-containing protein" evidence="6">
    <location>
        <begin position="23"/>
        <end position="440"/>
    </location>
</feature>
<dbReference type="PANTHER" id="PTHR24251:SF30">
    <property type="entry name" value="MEMBRANE FRIZZLED-RELATED PROTEIN"/>
    <property type="match status" value="1"/>
</dbReference>
<feature type="domain" description="CUB" evidence="7">
    <location>
        <begin position="151"/>
        <end position="286"/>
    </location>
</feature>
<evidence type="ECO:0000313" key="9">
    <source>
        <dbReference type="Proteomes" id="UP000594262"/>
    </source>
</evidence>